<dbReference type="RefSeq" id="WP_120334598.1">
    <property type="nucleotide sequence ID" value="NZ_CP070350.1"/>
</dbReference>
<dbReference type="EMBL" id="MCAQ01000023">
    <property type="protein sequence ID" value="RKF34804.1"/>
    <property type="molecule type" value="Genomic_DNA"/>
</dbReference>
<evidence type="ECO:0000313" key="2">
    <source>
        <dbReference type="Proteomes" id="UP000286402"/>
    </source>
</evidence>
<name>A0A420FPC4_9SPHI</name>
<dbReference type="CDD" id="cd10451">
    <property type="entry name" value="GIY-YIG_LuxR_like"/>
    <property type="match status" value="1"/>
</dbReference>
<dbReference type="Gene3D" id="3.40.1440.10">
    <property type="entry name" value="GIY-YIG endonuclease"/>
    <property type="match status" value="1"/>
</dbReference>
<keyword evidence="2" id="KW-1185">Reference proteome</keyword>
<evidence type="ECO:0000313" key="1">
    <source>
        <dbReference type="EMBL" id="RKF34804.1"/>
    </source>
</evidence>
<reference evidence="1 2" key="1">
    <citation type="submission" date="2016-07" db="EMBL/GenBank/DDBJ databases">
        <title>Genome analysis of Sphingobacterium siyangense T12B17.</title>
        <authorList>
            <person name="Xu D."/>
            <person name="Su Y."/>
            <person name="Zheng S."/>
        </authorList>
    </citation>
    <scope>NUCLEOTIDE SEQUENCE [LARGE SCALE GENOMIC DNA]</scope>
    <source>
        <strain evidence="1 2">T12B17</strain>
    </source>
</reference>
<dbReference type="Proteomes" id="UP000286402">
    <property type="component" value="Unassembled WGS sequence"/>
</dbReference>
<organism evidence="1 2">
    <name type="scientific">Sphingobacterium siyangense</name>
    <dbReference type="NCBI Taxonomy" id="459529"/>
    <lineage>
        <taxon>Bacteria</taxon>
        <taxon>Pseudomonadati</taxon>
        <taxon>Bacteroidota</taxon>
        <taxon>Sphingobacteriia</taxon>
        <taxon>Sphingobacteriales</taxon>
        <taxon>Sphingobacteriaceae</taxon>
        <taxon>Sphingobacterium</taxon>
    </lineage>
</organism>
<comment type="caution">
    <text evidence="1">The sequence shown here is derived from an EMBL/GenBank/DDBJ whole genome shotgun (WGS) entry which is preliminary data.</text>
</comment>
<sequence>MNKIDKKQLKAEFLESKPLMGVLTIYNRAENKIHIADSMNLTALSNRIRFMLNMGQFDNKNLQADWNRLGEGNFLFENAVIIPFENDKIIDYKKVVLHAAAELKSKVSETTSIY</sequence>
<dbReference type="AlphaFoldDB" id="A0A420FPC4"/>
<gene>
    <name evidence="1" type="ORF">BCY89_07520</name>
</gene>
<proteinExistence type="predicted"/>
<protein>
    <submittedName>
        <fullName evidence="1">Uncharacterized protein</fullName>
    </submittedName>
</protein>
<accession>A0A420FPC4</accession>
<dbReference type="InterPro" id="IPR035901">
    <property type="entry name" value="GIY-YIG_endonuc_sf"/>
</dbReference>